<dbReference type="InterPro" id="IPR000873">
    <property type="entry name" value="AMP-dep_synth/lig_dom"/>
</dbReference>
<dbReference type="GO" id="GO:0016877">
    <property type="term" value="F:ligase activity, forming carbon-sulfur bonds"/>
    <property type="evidence" value="ECO:0007669"/>
    <property type="project" value="UniProtKB-ARBA"/>
</dbReference>
<dbReference type="EMBL" id="JACHNU010000001">
    <property type="protein sequence ID" value="MBB4662014.1"/>
    <property type="molecule type" value="Genomic_DNA"/>
</dbReference>
<dbReference type="SUPFAM" id="SSF56801">
    <property type="entry name" value="Acetyl-CoA synthetase-like"/>
    <property type="match status" value="1"/>
</dbReference>
<dbReference type="CDD" id="cd17631">
    <property type="entry name" value="FACL_FadD13-like"/>
    <property type="match status" value="1"/>
</dbReference>
<dbReference type="InterPro" id="IPR042099">
    <property type="entry name" value="ANL_N_sf"/>
</dbReference>
<evidence type="ECO:0000313" key="3">
    <source>
        <dbReference type="EMBL" id="MBB4662014.1"/>
    </source>
</evidence>
<protein>
    <submittedName>
        <fullName evidence="3">Fatty-acyl-CoA synthase</fullName>
        <ecNumber evidence="3">6.2.1.-</ecNumber>
    </submittedName>
</protein>
<dbReference type="EC" id="6.2.1.-" evidence="3"/>
<dbReference type="InterPro" id="IPR025110">
    <property type="entry name" value="AMP-bd_C"/>
</dbReference>
<dbReference type="InterPro" id="IPR020845">
    <property type="entry name" value="AMP-binding_CS"/>
</dbReference>
<dbReference type="InterPro" id="IPR045851">
    <property type="entry name" value="AMP-bd_C_sf"/>
</dbReference>
<gene>
    <name evidence="3" type="ORF">BDZ31_001587</name>
</gene>
<feature type="domain" description="AMP-dependent synthetase/ligase" evidence="1">
    <location>
        <begin position="15"/>
        <end position="378"/>
    </location>
</feature>
<dbReference type="PANTHER" id="PTHR43767">
    <property type="entry name" value="LONG-CHAIN-FATTY-ACID--COA LIGASE"/>
    <property type="match status" value="1"/>
</dbReference>
<comment type="caution">
    <text evidence="3">The sequence shown here is derived from an EMBL/GenBank/DDBJ whole genome shotgun (WGS) entry which is preliminary data.</text>
</comment>
<dbReference type="Proteomes" id="UP000585272">
    <property type="component" value="Unassembled WGS sequence"/>
</dbReference>
<dbReference type="NCBIfam" id="NF006182">
    <property type="entry name" value="PRK08316.1"/>
    <property type="match status" value="1"/>
</dbReference>
<name>A0A840ID68_9ACTN</name>
<dbReference type="RefSeq" id="WP_221242846.1">
    <property type="nucleotide sequence ID" value="NZ_JACHNU010000001.1"/>
</dbReference>
<evidence type="ECO:0000259" key="1">
    <source>
        <dbReference type="Pfam" id="PF00501"/>
    </source>
</evidence>
<dbReference type="Gene3D" id="3.40.50.12780">
    <property type="entry name" value="N-terminal domain of ligase-like"/>
    <property type="match status" value="1"/>
</dbReference>
<keyword evidence="3" id="KW-0436">Ligase</keyword>
<dbReference type="Pfam" id="PF13193">
    <property type="entry name" value="AMP-binding_C"/>
    <property type="match status" value="1"/>
</dbReference>
<dbReference type="Pfam" id="PF00501">
    <property type="entry name" value="AMP-binding"/>
    <property type="match status" value="1"/>
</dbReference>
<feature type="domain" description="AMP-binding enzyme C-terminal" evidence="2">
    <location>
        <begin position="428"/>
        <end position="501"/>
    </location>
</feature>
<evidence type="ECO:0000313" key="4">
    <source>
        <dbReference type="Proteomes" id="UP000585272"/>
    </source>
</evidence>
<dbReference type="Gene3D" id="3.30.300.30">
    <property type="match status" value="1"/>
</dbReference>
<dbReference type="InterPro" id="IPR050237">
    <property type="entry name" value="ATP-dep_AMP-bd_enzyme"/>
</dbReference>
<keyword evidence="4" id="KW-1185">Reference proteome</keyword>
<sequence length="524" mass="56583">MPTATPRTVDEVLRISAQRDPDRTALRFRERRWSYRELDLAVDRVAARLRERGLRPGDRVAAFGRNSDAYLVLFLACSRAGLVHVPVNYNARAAEVGHMLSQSGSGALFADPSCLAAAGLDGGGGRGPGAGPGPGVRGTLREGAGDDVLAWAASGPVEPLRSAAEPDGLAQLLYTSGTTSAPKGAMLSHRALLDEYATCVDTLDLARDDVPLHALPLYHSAQMHVFLLPYLAVGATNHLVDGADAGDLLRRVEADGATSFFAPPTVWIDIERHPDFARRDLSTLRKAYYGAAAMPVAVLARLRETLPRVGFYNIFGQTEAGPLTAVLRPEEHRERPASVGLPVPRVQLRVVDAQMNDVAAGERGEVVYRSSQLCSGYWRMPDETEAAFAGGWFHSGDLAYRDEEGYLYVVDRIKDVINSGGVLIASREVEEALYSHPAVAEAAVIATPHPRWVEAVTAVVVARGEASAHELIEHVRARLSPQKAPKAVHFVERLPRNPSGKVLKRELRERFGGVASAVACAQRV</sequence>
<dbReference type="AlphaFoldDB" id="A0A840ID68"/>
<accession>A0A840ID68</accession>
<proteinExistence type="predicted"/>
<dbReference type="PANTHER" id="PTHR43767:SF7">
    <property type="entry name" value="MEDIUM_LONG-CHAIN-FATTY-ACID--COA LIGASE FADD8"/>
    <property type="match status" value="1"/>
</dbReference>
<dbReference type="PROSITE" id="PS00455">
    <property type="entry name" value="AMP_BINDING"/>
    <property type="match status" value="1"/>
</dbReference>
<organism evidence="3 4">
    <name type="scientific">Conexibacter arvalis</name>
    <dbReference type="NCBI Taxonomy" id="912552"/>
    <lineage>
        <taxon>Bacteria</taxon>
        <taxon>Bacillati</taxon>
        <taxon>Actinomycetota</taxon>
        <taxon>Thermoleophilia</taxon>
        <taxon>Solirubrobacterales</taxon>
        <taxon>Conexibacteraceae</taxon>
        <taxon>Conexibacter</taxon>
    </lineage>
</organism>
<evidence type="ECO:0000259" key="2">
    <source>
        <dbReference type="Pfam" id="PF13193"/>
    </source>
</evidence>
<reference evidence="3 4" key="1">
    <citation type="submission" date="2020-08" db="EMBL/GenBank/DDBJ databases">
        <title>Genomic Encyclopedia of Archaeal and Bacterial Type Strains, Phase II (KMG-II): from individual species to whole genera.</title>
        <authorList>
            <person name="Goeker M."/>
        </authorList>
    </citation>
    <scope>NUCLEOTIDE SEQUENCE [LARGE SCALE GENOMIC DNA]</scope>
    <source>
        <strain evidence="3 4">DSM 23288</strain>
    </source>
</reference>